<dbReference type="Pfam" id="PF07065">
    <property type="entry name" value="D123"/>
    <property type="match status" value="1"/>
</dbReference>
<keyword evidence="2" id="KW-0067">ATP-binding</keyword>
<name>G8JWZ1_ERECY</name>
<keyword evidence="2" id="KW-0963">Cytoplasm</keyword>
<dbReference type="RefSeq" id="XP_003648182.1">
    <property type="nucleotide sequence ID" value="XM_003648134.1"/>
</dbReference>
<dbReference type="GO" id="GO:0005524">
    <property type="term" value="F:ATP binding"/>
    <property type="evidence" value="ECO:0007669"/>
    <property type="project" value="UniProtKB-KW"/>
</dbReference>
<evidence type="ECO:0000313" key="4">
    <source>
        <dbReference type="EMBL" id="AET41365.1"/>
    </source>
</evidence>
<dbReference type="InParanoid" id="G8JWZ1"/>
<dbReference type="PANTHER" id="PTHR15323">
    <property type="entry name" value="D123 PROTEIN"/>
    <property type="match status" value="1"/>
</dbReference>
<dbReference type="eggNOG" id="KOG2983">
    <property type="taxonomic scope" value="Eukaryota"/>
</dbReference>
<feature type="region of interest" description="Disordered" evidence="3">
    <location>
        <begin position="83"/>
        <end position="105"/>
    </location>
</feature>
<organism evidence="4 5">
    <name type="scientific">Eremothecium cymbalariae (strain CBS 270.75 / DBVPG 7215 / KCTC 17166 / NRRL Y-17582)</name>
    <name type="common">Yeast</name>
    <dbReference type="NCBI Taxonomy" id="931890"/>
    <lineage>
        <taxon>Eukaryota</taxon>
        <taxon>Fungi</taxon>
        <taxon>Dikarya</taxon>
        <taxon>Ascomycota</taxon>
        <taxon>Saccharomycotina</taxon>
        <taxon>Saccharomycetes</taxon>
        <taxon>Saccharomycetales</taxon>
        <taxon>Saccharomycetaceae</taxon>
        <taxon>Eremothecium</taxon>
    </lineage>
</organism>
<dbReference type="InterPro" id="IPR009772">
    <property type="entry name" value="CDC123"/>
</dbReference>
<keyword evidence="2" id="KW-0547">Nucleotide-binding</keyword>
<reference evidence="5" key="1">
    <citation type="journal article" date="2012" name="G3 (Bethesda)">
        <title>Pichia sorbitophila, an interspecies yeast hybrid reveals early steps of genome resolution following polyploidization.</title>
        <authorList>
            <person name="Leh Louis V."/>
            <person name="Despons L."/>
            <person name="Friedrich A."/>
            <person name="Martin T."/>
            <person name="Durrens P."/>
            <person name="Casaregola S."/>
            <person name="Neuveglise C."/>
            <person name="Fairhead C."/>
            <person name="Marck C."/>
            <person name="Cruz J.A."/>
            <person name="Straub M.L."/>
            <person name="Kugler V."/>
            <person name="Sacerdot C."/>
            <person name="Uzunov Z."/>
            <person name="Thierry A."/>
            <person name="Weiss S."/>
            <person name="Bleykasten C."/>
            <person name="De Montigny J."/>
            <person name="Jacques N."/>
            <person name="Jung P."/>
            <person name="Lemaire M."/>
            <person name="Mallet S."/>
            <person name="Morel G."/>
            <person name="Richard G.F."/>
            <person name="Sarkar A."/>
            <person name="Savel G."/>
            <person name="Schacherer J."/>
            <person name="Seret M.L."/>
            <person name="Talla E."/>
            <person name="Samson G."/>
            <person name="Jubin C."/>
            <person name="Poulain J."/>
            <person name="Vacherie B."/>
            <person name="Barbe V."/>
            <person name="Pelletier E."/>
            <person name="Sherman D.J."/>
            <person name="Westhof E."/>
            <person name="Weissenbach J."/>
            <person name="Baret P.V."/>
            <person name="Wincker P."/>
            <person name="Gaillardin C."/>
            <person name="Dujon B."/>
            <person name="Souciet J.L."/>
        </authorList>
    </citation>
    <scope>NUCLEOTIDE SEQUENCE [LARGE SCALE GENOMIC DNA]</scope>
    <source>
        <strain evidence="5">CBS 270.75 / DBVPG 7215 / KCTC 17166 / NRRL Y-17582</strain>
    </source>
</reference>
<gene>
    <name evidence="4" type="ordered locus">Ecym_8069</name>
</gene>
<dbReference type="GO" id="GO:1905143">
    <property type="term" value="P:eukaryotic translation initiation factor 2 complex assembly"/>
    <property type="evidence" value="ECO:0007669"/>
    <property type="project" value="EnsemblFungi"/>
</dbReference>
<dbReference type="PIRSF" id="PIRSF007807">
    <property type="entry name" value="Cdc123"/>
    <property type="match status" value="1"/>
</dbReference>
<dbReference type="OMA" id="TFPDPNF"/>
<comment type="similarity">
    <text evidence="1 2">Belongs to the CDC123 family.</text>
</comment>
<keyword evidence="5" id="KW-1185">Reference proteome</keyword>
<dbReference type="FunCoup" id="G8JWZ1">
    <property type="interactions" value="739"/>
</dbReference>
<evidence type="ECO:0000256" key="3">
    <source>
        <dbReference type="SAM" id="MobiDB-lite"/>
    </source>
</evidence>
<dbReference type="STRING" id="931890.G8JWZ1"/>
<keyword evidence="2" id="KW-0460">Magnesium</keyword>
<evidence type="ECO:0000256" key="2">
    <source>
        <dbReference type="PIRNR" id="PIRNR007807"/>
    </source>
</evidence>
<dbReference type="GO" id="GO:0044183">
    <property type="term" value="F:protein folding chaperone"/>
    <property type="evidence" value="ECO:0007669"/>
    <property type="project" value="EnsemblFungi"/>
</dbReference>
<protein>
    <recommendedName>
        <fullName evidence="2">Translation initiation factor eIF2 assembly protein</fullName>
    </recommendedName>
</protein>
<dbReference type="PANTHER" id="PTHR15323:SF6">
    <property type="entry name" value="CELL DIVISION CYCLE PROTEIN 123 HOMOLOG"/>
    <property type="match status" value="1"/>
</dbReference>
<dbReference type="KEGG" id="erc:Ecym_8069"/>
<dbReference type="AlphaFoldDB" id="G8JWZ1"/>
<dbReference type="GO" id="GO:0000287">
    <property type="term" value="F:magnesium ion binding"/>
    <property type="evidence" value="ECO:0007669"/>
    <property type="project" value="EnsemblFungi"/>
</dbReference>
<dbReference type="HOGENOM" id="CLU_034402_2_0_1"/>
<dbReference type="EMBL" id="CP002504">
    <property type="protein sequence ID" value="AET41365.1"/>
    <property type="molecule type" value="Genomic_DNA"/>
</dbReference>
<comment type="subcellular location">
    <subcellularLocation>
        <location evidence="2">Cytoplasm</location>
    </subcellularLocation>
</comment>
<feature type="compositionally biased region" description="Basic and acidic residues" evidence="3">
    <location>
        <begin position="87"/>
        <end position="98"/>
    </location>
</feature>
<proteinExistence type="inferred from homology"/>
<sequence>MNDECNLPVDIPVTKKQIENCIFSHWYGKFKGHTPRAEIIKPLPISFIKYLEQDGIKLPMDKMENSYYNQDLELTVDNDYSDWEDAKDERDDDKHSTDGNESTIDPLSAFPELHEQLKKVIGKFKSVMPKLNWSAPKDATWILPNNSMRCSEVNDVYLLLNASNYIMYDLHHAFEECIAEEGGNHAGSVEYELILREWFNINPALEFRVFIRDGMILGVSQRDLNYYDYLATLKEKLKGSIKKFVYEVLLPRIQDQAIVVDLYIPRAFDKVWLIDMNPFSRRTDSLMFGWNELHNTHRVDGSDFELRLMTEHNIGRFATKEHSEHHVPTDILEASLNTETLRELTSKWKELLSLQEDEES</sequence>
<evidence type="ECO:0000256" key="1">
    <source>
        <dbReference type="ARBA" id="ARBA00011047"/>
    </source>
</evidence>
<accession>G8JWZ1</accession>
<dbReference type="Proteomes" id="UP000006790">
    <property type="component" value="Chromosome 8"/>
</dbReference>
<dbReference type="GO" id="GO:0005737">
    <property type="term" value="C:cytoplasm"/>
    <property type="evidence" value="ECO:0007669"/>
    <property type="project" value="UniProtKB-SubCell"/>
</dbReference>
<dbReference type="OrthoDB" id="360540at2759"/>
<evidence type="ECO:0000313" key="5">
    <source>
        <dbReference type="Proteomes" id="UP000006790"/>
    </source>
</evidence>
<keyword evidence="2" id="KW-0143">Chaperone</keyword>
<keyword evidence="2" id="KW-0479">Metal-binding</keyword>
<dbReference type="GeneID" id="11472684"/>